<dbReference type="Pfam" id="PF13560">
    <property type="entry name" value="HTH_31"/>
    <property type="match status" value="1"/>
</dbReference>
<reference evidence="3 4" key="1">
    <citation type="submission" date="2019-02" db="EMBL/GenBank/DDBJ databases">
        <title>Jishengella sp. nov., isolated from a root of Zingiber montanum.</title>
        <authorList>
            <person name="Kuncharoen N."/>
            <person name="Kudo T."/>
            <person name="Masahiro Y."/>
            <person name="Ohkuma M."/>
            <person name="Tanasupawat S."/>
        </authorList>
    </citation>
    <scope>NUCLEOTIDE SEQUENCE [LARGE SCALE GENOMIC DNA]</scope>
    <source>
        <strain evidence="3 4">PLAI 1-1</strain>
    </source>
</reference>
<comment type="caution">
    <text evidence="3">The sequence shown here is derived from an EMBL/GenBank/DDBJ whole genome shotgun (WGS) entry which is preliminary data.</text>
</comment>
<feature type="region of interest" description="Disordered" evidence="1">
    <location>
        <begin position="1"/>
        <end position="28"/>
    </location>
</feature>
<sequence length="136" mass="15210">MARGASSPTGTTNADASPPPDAVQGSVGETLRRARQYRRWSLREVERRTGRPNAYLSQIERGVIRQPDPAVIWELAQLYELDFTLLAQWLGLTEADNAEATADVTKKLISLVLNLTTDQKLRAVDLLEQLGRHERT</sequence>
<name>A0A4R0GDR6_9ACTN</name>
<dbReference type="SMART" id="SM00530">
    <property type="entry name" value="HTH_XRE"/>
    <property type="match status" value="1"/>
</dbReference>
<evidence type="ECO:0000256" key="1">
    <source>
        <dbReference type="SAM" id="MobiDB-lite"/>
    </source>
</evidence>
<dbReference type="OrthoDB" id="5114244at2"/>
<dbReference type="RefSeq" id="WP_131306875.1">
    <property type="nucleotide sequence ID" value="NZ_SJJR01000018.1"/>
</dbReference>
<evidence type="ECO:0000259" key="2">
    <source>
        <dbReference type="PROSITE" id="PS50943"/>
    </source>
</evidence>
<dbReference type="Proteomes" id="UP000292274">
    <property type="component" value="Unassembled WGS sequence"/>
</dbReference>
<protein>
    <submittedName>
        <fullName evidence="3">XRE family transcriptional regulator</fullName>
    </submittedName>
</protein>
<dbReference type="CDD" id="cd00093">
    <property type="entry name" value="HTH_XRE"/>
    <property type="match status" value="1"/>
</dbReference>
<dbReference type="EMBL" id="SJJR01000018">
    <property type="protein sequence ID" value="TCB93509.1"/>
    <property type="molecule type" value="Genomic_DNA"/>
</dbReference>
<dbReference type="SUPFAM" id="SSF47413">
    <property type="entry name" value="lambda repressor-like DNA-binding domains"/>
    <property type="match status" value="1"/>
</dbReference>
<evidence type="ECO:0000313" key="3">
    <source>
        <dbReference type="EMBL" id="TCB93509.1"/>
    </source>
</evidence>
<proteinExistence type="predicted"/>
<dbReference type="PROSITE" id="PS50943">
    <property type="entry name" value="HTH_CROC1"/>
    <property type="match status" value="1"/>
</dbReference>
<evidence type="ECO:0000313" key="4">
    <source>
        <dbReference type="Proteomes" id="UP000292274"/>
    </source>
</evidence>
<organism evidence="3 4">
    <name type="scientific">Micromonospora zingiberis</name>
    <dbReference type="NCBI Taxonomy" id="2053011"/>
    <lineage>
        <taxon>Bacteria</taxon>
        <taxon>Bacillati</taxon>
        <taxon>Actinomycetota</taxon>
        <taxon>Actinomycetes</taxon>
        <taxon>Micromonosporales</taxon>
        <taxon>Micromonosporaceae</taxon>
        <taxon>Micromonospora</taxon>
    </lineage>
</organism>
<feature type="domain" description="HTH cro/C1-type" evidence="2">
    <location>
        <begin position="31"/>
        <end position="86"/>
    </location>
</feature>
<dbReference type="AlphaFoldDB" id="A0A4R0GDR6"/>
<keyword evidence="4" id="KW-1185">Reference proteome</keyword>
<accession>A0A4R0GDR6</accession>
<dbReference type="InterPro" id="IPR010982">
    <property type="entry name" value="Lambda_DNA-bd_dom_sf"/>
</dbReference>
<dbReference type="InterPro" id="IPR001387">
    <property type="entry name" value="Cro/C1-type_HTH"/>
</dbReference>
<dbReference type="Gene3D" id="1.10.260.40">
    <property type="entry name" value="lambda repressor-like DNA-binding domains"/>
    <property type="match status" value="1"/>
</dbReference>
<dbReference type="GO" id="GO:0003677">
    <property type="term" value="F:DNA binding"/>
    <property type="evidence" value="ECO:0007669"/>
    <property type="project" value="InterPro"/>
</dbReference>
<feature type="compositionally biased region" description="Polar residues" evidence="1">
    <location>
        <begin position="1"/>
        <end position="15"/>
    </location>
</feature>
<gene>
    <name evidence="3" type="ORF">E0H26_22365</name>
</gene>